<dbReference type="VEuPathDB" id="FungiDB:MAPG_07041"/>
<reference evidence="4" key="2">
    <citation type="submission" date="2011-03" db="EMBL/GenBank/DDBJ databases">
        <title>Annotation of Magnaporthe poae ATCC 64411.</title>
        <authorList>
            <person name="Ma L.-J."/>
            <person name="Dead R."/>
            <person name="Young S.K."/>
            <person name="Zeng Q."/>
            <person name="Gargeya S."/>
            <person name="Fitzgerald M."/>
            <person name="Haas B."/>
            <person name="Abouelleil A."/>
            <person name="Alvarado L."/>
            <person name="Arachchi H.M."/>
            <person name="Berlin A."/>
            <person name="Brown A."/>
            <person name="Chapman S.B."/>
            <person name="Chen Z."/>
            <person name="Dunbar C."/>
            <person name="Freedman E."/>
            <person name="Gearin G."/>
            <person name="Gellesch M."/>
            <person name="Goldberg J."/>
            <person name="Griggs A."/>
            <person name="Gujja S."/>
            <person name="Heiman D."/>
            <person name="Howarth C."/>
            <person name="Larson L."/>
            <person name="Lui A."/>
            <person name="MacDonald P.J.P."/>
            <person name="Mehta T."/>
            <person name="Montmayeur A."/>
            <person name="Murphy C."/>
            <person name="Neiman D."/>
            <person name="Pearson M."/>
            <person name="Priest M."/>
            <person name="Roberts A."/>
            <person name="Saif S."/>
            <person name="Shea T."/>
            <person name="Shenoy N."/>
            <person name="Sisk P."/>
            <person name="Stolte C."/>
            <person name="Sykes S."/>
            <person name="Yandava C."/>
            <person name="Wortman J."/>
            <person name="Nusbaum C."/>
            <person name="Birren B."/>
        </authorList>
    </citation>
    <scope>NUCLEOTIDE SEQUENCE</scope>
    <source>
        <strain evidence="4">ATCC 64411</strain>
    </source>
</reference>
<dbReference type="Pfam" id="PF04820">
    <property type="entry name" value="Trp_halogenase"/>
    <property type="match status" value="2"/>
</dbReference>
<evidence type="ECO:0000313" key="4">
    <source>
        <dbReference type="EMBL" id="KLU88054.1"/>
    </source>
</evidence>
<reference evidence="4" key="1">
    <citation type="submission" date="2010-05" db="EMBL/GenBank/DDBJ databases">
        <title>The Genome Sequence of Magnaporthe poae strain ATCC 64411.</title>
        <authorList>
            <consortium name="The Broad Institute Genome Sequencing Platform"/>
            <consortium name="Broad Institute Genome Sequencing Center for Infectious Disease"/>
            <person name="Ma L.-J."/>
            <person name="Dead R."/>
            <person name="Young S."/>
            <person name="Zeng Q."/>
            <person name="Koehrsen M."/>
            <person name="Alvarado L."/>
            <person name="Berlin A."/>
            <person name="Chapman S.B."/>
            <person name="Chen Z."/>
            <person name="Freedman E."/>
            <person name="Gellesch M."/>
            <person name="Goldberg J."/>
            <person name="Griggs A."/>
            <person name="Gujja S."/>
            <person name="Heilman E.R."/>
            <person name="Heiman D."/>
            <person name="Hepburn T."/>
            <person name="Howarth C."/>
            <person name="Jen D."/>
            <person name="Larson L."/>
            <person name="Mehta T."/>
            <person name="Neiman D."/>
            <person name="Pearson M."/>
            <person name="Roberts A."/>
            <person name="Saif S."/>
            <person name="Shea T."/>
            <person name="Shenoy N."/>
            <person name="Sisk P."/>
            <person name="Stolte C."/>
            <person name="Sykes S."/>
            <person name="Walk T."/>
            <person name="White J."/>
            <person name="Yandava C."/>
            <person name="Haas B."/>
            <person name="Nusbaum C."/>
            <person name="Birren B."/>
        </authorList>
    </citation>
    <scope>NUCLEOTIDE SEQUENCE</scope>
    <source>
        <strain evidence="4">ATCC 64411</strain>
    </source>
</reference>
<dbReference type="EMBL" id="GL876971">
    <property type="protein sequence ID" value="KLU88054.1"/>
    <property type="molecule type" value="Genomic_DNA"/>
</dbReference>
<dbReference type="GO" id="GO:0004497">
    <property type="term" value="F:monooxygenase activity"/>
    <property type="evidence" value="ECO:0007669"/>
    <property type="project" value="UniProtKB-KW"/>
</dbReference>
<evidence type="ECO:0008006" key="5">
    <source>
        <dbReference type="Google" id="ProtNLM"/>
    </source>
</evidence>
<proteinExistence type="inferred from homology"/>
<dbReference type="InterPro" id="IPR036188">
    <property type="entry name" value="FAD/NAD-bd_sf"/>
</dbReference>
<dbReference type="InterPro" id="IPR050816">
    <property type="entry name" value="Flavin-dep_Halogenase_NPB"/>
</dbReference>
<gene>
    <name evidence="4" type="ORF">MAPG_07041</name>
</gene>
<sequence length="351" mass="37953">MQVPTKSTVLVVGGGPAGSYCASALAREGIHVVLLEGDKFPRYHIGESMLPSIRHFLRFIDLDSTFDSHGFRVKKGATFKLNPGMPDVYTDFVAAGGPQGYAYNVVRSEADELLFRHAGKSGADIFDGVKVTGIEFDGCSFAGDNPDAVQLPNPGRPVAATWQRKEDGSSGRIEFDYLVDASGRAGLLSTKYLKNRKYNDSPQLKSVATWGYWTGHGTHGVGTEREGGPYFEALPDASGWIWFIPLHTGKVSVGVVMNQNVSTARKRAEGLDGKGLYHHSVRHTPGIARLLPEETATLVSELQSASDWSYSASAYASPYTRLVGDAACFIDPFFSSGVHLALLRNGVYIQG</sequence>
<evidence type="ECO:0000256" key="3">
    <source>
        <dbReference type="ARBA" id="ARBA00023033"/>
    </source>
</evidence>
<dbReference type="InterPro" id="IPR006905">
    <property type="entry name" value="Flavin_halogenase"/>
</dbReference>
<feature type="non-terminal residue" evidence="4">
    <location>
        <position position="351"/>
    </location>
</feature>
<organism evidence="4">
    <name type="scientific">Magnaporthiopsis poae (strain ATCC 64411 / 73-15)</name>
    <name type="common">Kentucky bluegrass fungus</name>
    <name type="synonym">Magnaporthe poae</name>
    <dbReference type="NCBI Taxonomy" id="644358"/>
    <lineage>
        <taxon>Eukaryota</taxon>
        <taxon>Fungi</taxon>
        <taxon>Dikarya</taxon>
        <taxon>Ascomycota</taxon>
        <taxon>Pezizomycotina</taxon>
        <taxon>Sordariomycetes</taxon>
        <taxon>Sordariomycetidae</taxon>
        <taxon>Magnaporthales</taxon>
        <taxon>Magnaporthaceae</taxon>
        <taxon>Magnaporthiopsis</taxon>
    </lineage>
</organism>
<evidence type="ECO:0000256" key="2">
    <source>
        <dbReference type="ARBA" id="ARBA00023002"/>
    </source>
</evidence>
<comment type="similarity">
    <text evidence="1">Belongs to the flavin-dependent halogenase family.</text>
</comment>
<evidence type="ECO:0000256" key="1">
    <source>
        <dbReference type="ARBA" id="ARBA00005706"/>
    </source>
</evidence>
<dbReference type="SUPFAM" id="SSF51905">
    <property type="entry name" value="FAD/NAD(P)-binding domain"/>
    <property type="match status" value="1"/>
</dbReference>
<dbReference type="OrthoDB" id="3340390at2759"/>
<accession>A0A0H2UCH5</accession>
<dbReference type="AlphaFoldDB" id="A0A0H2UCH5"/>
<keyword evidence="3" id="KW-0503">Monooxygenase</keyword>
<dbReference type="PRINTS" id="PR00420">
    <property type="entry name" value="RNGMNOXGNASE"/>
</dbReference>
<dbReference type="Gene3D" id="3.50.50.60">
    <property type="entry name" value="FAD/NAD(P)-binding domain"/>
    <property type="match status" value="1"/>
</dbReference>
<keyword evidence="2" id="KW-0560">Oxidoreductase</keyword>
<dbReference type="PANTHER" id="PTHR43747:SF5">
    <property type="entry name" value="FAD-BINDING DOMAIN-CONTAINING PROTEIN"/>
    <property type="match status" value="1"/>
</dbReference>
<protein>
    <recommendedName>
        <fullName evidence="5">FAD-binding domain-containing protein</fullName>
    </recommendedName>
</protein>
<dbReference type="PANTHER" id="PTHR43747">
    <property type="entry name" value="FAD-BINDING PROTEIN"/>
    <property type="match status" value="1"/>
</dbReference>
<name>A0A0H2UCH5_MAGP6</name>